<evidence type="ECO:0000313" key="2">
    <source>
        <dbReference type="Proteomes" id="UP000188605"/>
    </source>
</evidence>
<sequence length="247" mass="29801">MSFIKVLFYKFMYFKLPIFLELIKWKIFDLYKSFKDEEKVHLYGIKMYVGLYGMGKTIALTEYLNDMRKIYGDKIYIATNYFFEGQDFEIAHWRDLLVEYDKPVIFGYDEIQNEFNSRDYNNFPHELLTLLTQNRKGNGKQIVCTAQRFVRVDKIFRELCQEVIECKTILGRLTSLRGYDWEDYEMLINTASVDKKIKVRPRFKKRFVQTDNLRGMYNSYQMLENAKNKDYLTKKERSISLFDINVL</sequence>
<keyword evidence="2" id="KW-1185">Reference proteome</keyword>
<dbReference type="Proteomes" id="UP000188605">
    <property type="component" value="Unassembled WGS sequence"/>
</dbReference>
<proteinExistence type="predicted"/>
<evidence type="ECO:0000313" key="1">
    <source>
        <dbReference type="EMBL" id="ONI42166.1"/>
    </source>
</evidence>
<name>A0ACC8XFR7_9FIRM</name>
<comment type="caution">
    <text evidence="1">The sequence shown here is derived from an EMBL/GenBank/DDBJ whole genome shotgun (WGS) entry which is preliminary data.</text>
</comment>
<protein>
    <submittedName>
        <fullName evidence="1">Uncharacterized protein</fullName>
    </submittedName>
</protein>
<reference evidence="1" key="1">
    <citation type="submission" date="2016-08" db="EMBL/GenBank/DDBJ databases">
        <authorList>
            <person name="Ngugi D.K."/>
            <person name="Miyake S."/>
            <person name="Stingl U."/>
        </authorList>
    </citation>
    <scope>NUCLEOTIDE SEQUENCE</scope>
    <source>
        <strain evidence="1">SCG-B11WGA-EpuloA1</strain>
    </source>
</reference>
<organism evidence="1 2">
    <name type="scientific">Candidatus Epulonipiscium fishelsonii</name>
    <dbReference type="NCBI Taxonomy" id="77094"/>
    <lineage>
        <taxon>Bacteria</taxon>
        <taxon>Bacillati</taxon>
        <taxon>Bacillota</taxon>
        <taxon>Clostridia</taxon>
        <taxon>Lachnospirales</taxon>
        <taxon>Lachnospiraceae</taxon>
        <taxon>Candidatus Epulonipiscium</taxon>
    </lineage>
</organism>
<accession>A0ACC8XFR7</accession>
<dbReference type="EMBL" id="LJDB01000019">
    <property type="protein sequence ID" value="ONI42166.1"/>
    <property type="molecule type" value="Genomic_DNA"/>
</dbReference>
<gene>
    <name evidence="1" type="ORF">AN396_02260</name>
</gene>